<feature type="transmembrane region" description="Helical" evidence="1">
    <location>
        <begin position="12"/>
        <end position="29"/>
    </location>
</feature>
<keyword evidence="1" id="KW-1133">Transmembrane helix</keyword>
<dbReference type="EMBL" id="UGYV01000004">
    <property type="protein sequence ID" value="SUJ07531.1"/>
    <property type="molecule type" value="Genomic_DNA"/>
</dbReference>
<dbReference type="Proteomes" id="UP000255061">
    <property type="component" value="Unassembled WGS sequence"/>
</dbReference>
<keyword evidence="1" id="KW-0812">Transmembrane</keyword>
<name>A0A380BWQ7_9GAMM</name>
<feature type="transmembrane region" description="Helical" evidence="1">
    <location>
        <begin position="94"/>
        <end position="117"/>
    </location>
</feature>
<feature type="transmembrane region" description="Helical" evidence="1">
    <location>
        <begin position="69"/>
        <end position="88"/>
    </location>
</feature>
<accession>A0A380BWQ7</accession>
<reference evidence="2 3" key="1">
    <citation type="submission" date="2018-06" db="EMBL/GenBank/DDBJ databases">
        <authorList>
            <consortium name="Pathogen Informatics"/>
            <person name="Doyle S."/>
        </authorList>
    </citation>
    <scope>NUCLEOTIDE SEQUENCE [LARGE SCALE GENOMIC DNA]</scope>
    <source>
        <strain evidence="2 3">NCTC10736</strain>
    </source>
</reference>
<dbReference type="RefSeq" id="WP_115407212.1">
    <property type="nucleotide sequence ID" value="NZ_UGYV01000004.1"/>
</dbReference>
<proteinExistence type="predicted"/>
<feature type="transmembrane region" description="Helical" evidence="1">
    <location>
        <begin position="35"/>
        <end position="57"/>
    </location>
</feature>
<evidence type="ECO:0000313" key="3">
    <source>
        <dbReference type="Proteomes" id="UP000255061"/>
    </source>
</evidence>
<evidence type="ECO:0000256" key="1">
    <source>
        <dbReference type="SAM" id="Phobius"/>
    </source>
</evidence>
<dbReference type="AlphaFoldDB" id="A0A380BWQ7"/>
<evidence type="ECO:0000313" key="2">
    <source>
        <dbReference type="EMBL" id="SUJ07531.1"/>
    </source>
</evidence>
<keyword evidence="1" id="KW-0472">Membrane</keyword>
<sequence>MEKFIKKYTGSLNTLGIGLFFLGANNLAHSTVVTVGSALVVVLGLVLILSHFILMLINGGKTGSIRTAISSILVTYLLDIGVALLGVYQSFSPLIGAIMLVLAGNFIILHFGLIWLLSKYSGGSP</sequence>
<gene>
    <name evidence="2" type="ORF">NCTC10736_03877</name>
</gene>
<organism evidence="2 3">
    <name type="scientific">Shewanella morhuae</name>
    <dbReference type="NCBI Taxonomy" id="365591"/>
    <lineage>
        <taxon>Bacteria</taxon>
        <taxon>Pseudomonadati</taxon>
        <taxon>Pseudomonadota</taxon>
        <taxon>Gammaproteobacteria</taxon>
        <taxon>Alteromonadales</taxon>
        <taxon>Shewanellaceae</taxon>
        <taxon>Shewanella</taxon>
    </lineage>
</organism>
<protein>
    <submittedName>
        <fullName evidence="2">Uncharacterized protein</fullName>
    </submittedName>
</protein>